<name>A0ABQ0PL71_9PROT</name>
<dbReference type="GeneID" id="29556381"/>
<accession>A0ABQ0PL71</accession>
<organism evidence="2 3">
    <name type="scientific">Acetobacter malorum DSM 14337</name>
    <dbReference type="NCBI Taxonomy" id="1307910"/>
    <lineage>
        <taxon>Bacteria</taxon>
        <taxon>Pseudomonadati</taxon>
        <taxon>Pseudomonadota</taxon>
        <taxon>Alphaproteobacteria</taxon>
        <taxon>Acetobacterales</taxon>
        <taxon>Acetobacteraceae</taxon>
        <taxon>Acetobacter</taxon>
    </lineage>
</organism>
<gene>
    <name evidence="2" type="ORF">AA14337_0005</name>
</gene>
<feature type="region of interest" description="Disordered" evidence="1">
    <location>
        <begin position="241"/>
        <end position="261"/>
    </location>
</feature>
<evidence type="ECO:0000313" key="3">
    <source>
        <dbReference type="Proteomes" id="UP001065047"/>
    </source>
</evidence>
<dbReference type="Proteomes" id="UP001065047">
    <property type="component" value="Unassembled WGS sequence"/>
</dbReference>
<dbReference type="EMBL" id="BAPF01000001">
    <property type="protein sequence ID" value="GBQ74760.1"/>
    <property type="molecule type" value="Genomic_DNA"/>
</dbReference>
<evidence type="ECO:0000256" key="1">
    <source>
        <dbReference type="SAM" id="MobiDB-lite"/>
    </source>
</evidence>
<dbReference type="RefSeq" id="WP_061505147.1">
    <property type="nucleotide sequence ID" value="NZ_BAPF01000001.1"/>
</dbReference>
<sequence length="261" mass="29459">MKPSTEDRRELSGRVVRDFLADRPEIAQALGVTPELDDQTLYSETMKSVSFLPLAQRRIIMDALYQKDDDLVLPPRPYMPPQTVEGDNAEMQAESNQITPERRDEVSTYHRVQAAQLYRQFDAVLGKIKQAEMAAHQAQQVMRNPNSLPNDVNAAVGRVQGFVQAVNGAWKGFQENTMPKIVDHLGMASNFSNSPAEKTSINSLMEHMQRPTVLQDFAHTIKEVDLSFEGYREKINSGLQNFSKPVENDDLDNDNRLSPTI</sequence>
<comment type="caution">
    <text evidence="2">The sequence shown here is derived from an EMBL/GenBank/DDBJ whole genome shotgun (WGS) entry which is preliminary data.</text>
</comment>
<proteinExistence type="predicted"/>
<evidence type="ECO:0000313" key="2">
    <source>
        <dbReference type="EMBL" id="GBQ74760.1"/>
    </source>
</evidence>
<feature type="region of interest" description="Disordered" evidence="1">
    <location>
        <begin position="81"/>
        <end position="105"/>
    </location>
</feature>
<keyword evidence="3" id="KW-1185">Reference proteome</keyword>
<protein>
    <submittedName>
        <fullName evidence="2">Uncharacterized protein</fullName>
    </submittedName>
</protein>
<reference evidence="2" key="1">
    <citation type="submission" date="2013-04" db="EMBL/GenBank/DDBJ databases">
        <title>The genome sequencing project of 58 acetic acid bacteria.</title>
        <authorList>
            <person name="Okamoto-Kainuma A."/>
            <person name="Ishikawa M."/>
            <person name="Umino S."/>
            <person name="Koizumi Y."/>
            <person name="Shiwa Y."/>
            <person name="Yoshikawa H."/>
            <person name="Matsutani M."/>
            <person name="Matsushita K."/>
        </authorList>
    </citation>
    <scope>NUCLEOTIDE SEQUENCE</scope>
    <source>
        <strain evidence="2">DSM 14337</strain>
    </source>
</reference>